<evidence type="ECO:0000313" key="1">
    <source>
        <dbReference type="EMBL" id="PRH81316.1"/>
    </source>
</evidence>
<evidence type="ECO:0000313" key="2">
    <source>
        <dbReference type="Proteomes" id="UP000241736"/>
    </source>
</evidence>
<dbReference type="AlphaFoldDB" id="A0A2P6M5Q6"/>
<organism evidence="1 2">
    <name type="scientific">Arenimonas caeni</name>
    <dbReference type="NCBI Taxonomy" id="2058085"/>
    <lineage>
        <taxon>Bacteria</taxon>
        <taxon>Pseudomonadati</taxon>
        <taxon>Pseudomonadota</taxon>
        <taxon>Gammaproteobacteria</taxon>
        <taxon>Lysobacterales</taxon>
        <taxon>Lysobacteraceae</taxon>
        <taxon>Arenimonas</taxon>
    </lineage>
</organism>
<sequence length="269" mass="29054">MPITDSSVTAIHKISSDPLDQSHHPEQVAAEDPPYSLVVHHPHLERESRGRLGTDEEILRFSGKAVSSLAAEKAGPALLGGIFSTDGRYEQDLCWADEPQVALIEGESSLEVLISTLSENRRQLAANALLDEPLSHRALHIPDSRMALLWNLAHLREAGARVTLRCNVDGTEIELPLPSKDDLDALPKLAKDPNQVIGQLTGVGIQGATSCRVEVTRGKPMIVEDMTVADAAKYMLDGCRVTGTKVEEGGVLYLRDAAFETNAQGGLDL</sequence>
<dbReference type="Proteomes" id="UP000241736">
    <property type="component" value="Unassembled WGS sequence"/>
</dbReference>
<dbReference type="RefSeq" id="WP_106991503.1">
    <property type="nucleotide sequence ID" value="NZ_KZ679104.1"/>
</dbReference>
<accession>A0A2P6M5Q6</accession>
<gene>
    <name evidence="1" type="ORF">C6N40_13235</name>
</gene>
<dbReference type="EMBL" id="PVLF01000029">
    <property type="protein sequence ID" value="PRH81316.1"/>
    <property type="molecule type" value="Genomic_DNA"/>
</dbReference>
<proteinExistence type="predicted"/>
<reference evidence="1 2" key="1">
    <citation type="submission" date="2018-03" db="EMBL/GenBank/DDBJ databases">
        <title>Arenimonas caeni sp. nov., isolated from activated sludge.</title>
        <authorList>
            <person name="Liu H."/>
        </authorList>
    </citation>
    <scope>NUCLEOTIDE SEQUENCE [LARGE SCALE GENOMIC DNA]</scope>
    <source>
        <strain evidence="2">z29</strain>
    </source>
</reference>
<keyword evidence="2" id="KW-1185">Reference proteome</keyword>
<protein>
    <submittedName>
        <fullName evidence="1">Uncharacterized protein</fullName>
    </submittedName>
</protein>
<name>A0A2P6M5Q6_9GAMM</name>
<comment type="caution">
    <text evidence="1">The sequence shown here is derived from an EMBL/GenBank/DDBJ whole genome shotgun (WGS) entry which is preliminary data.</text>
</comment>